<evidence type="ECO:0000256" key="8">
    <source>
        <dbReference type="ARBA" id="ARBA00023136"/>
    </source>
</evidence>
<proteinExistence type="inferred from homology"/>
<dbReference type="GO" id="GO:0015627">
    <property type="term" value="C:type II protein secretion system complex"/>
    <property type="evidence" value="ECO:0007669"/>
    <property type="project" value="InterPro"/>
</dbReference>
<evidence type="ECO:0000256" key="6">
    <source>
        <dbReference type="ARBA" id="ARBA00022692"/>
    </source>
</evidence>
<protein>
    <recommendedName>
        <fullName evidence="2">Type II secretion system protein H</fullName>
    </recommendedName>
    <alternativeName>
        <fullName evidence="10">General secretion pathway protein H</fullName>
    </alternativeName>
</protein>
<evidence type="ECO:0000256" key="7">
    <source>
        <dbReference type="ARBA" id="ARBA00022989"/>
    </source>
</evidence>
<evidence type="ECO:0000256" key="1">
    <source>
        <dbReference type="ARBA" id="ARBA00004377"/>
    </source>
</evidence>
<comment type="similarity">
    <text evidence="9">Belongs to the GSP H family.</text>
</comment>
<dbReference type="GO" id="GO:0005886">
    <property type="term" value="C:plasma membrane"/>
    <property type="evidence" value="ECO:0007669"/>
    <property type="project" value="UniProtKB-SubCell"/>
</dbReference>
<dbReference type="AlphaFoldDB" id="A0A9D2B5J2"/>
<comment type="caution">
    <text evidence="13">The sequence shown here is derived from an EMBL/GenBank/DDBJ whole genome shotgun (WGS) entry which is preliminary data.</text>
</comment>
<evidence type="ECO:0000313" key="13">
    <source>
        <dbReference type="EMBL" id="HIX61286.1"/>
    </source>
</evidence>
<reference evidence="13" key="2">
    <citation type="submission" date="2021-04" db="EMBL/GenBank/DDBJ databases">
        <authorList>
            <person name="Gilroy R."/>
        </authorList>
    </citation>
    <scope>NUCLEOTIDE SEQUENCE</scope>
    <source>
        <strain evidence="13">1193</strain>
    </source>
</reference>
<dbReference type="SUPFAM" id="SSF54523">
    <property type="entry name" value="Pili subunits"/>
    <property type="match status" value="1"/>
</dbReference>
<comment type="subcellular location">
    <subcellularLocation>
        <location evidence="1">Cell inner membrane</location>
        <topology evidence="1">Single-pass membrane protein</topology>
    </subcellularLocation>
</comment>
<dbReference type="EMBL" id="DXFC01000101">
    <property type="protein sequence ID" value="HIX61286.1"/>
    <property type="molecule type" value="Genomic_DNA"/>
</dbReference>
<dbReference type="InterPro" id="IPR022346">
    <property type="entry name" value="T2SS_GspH"/>
</dbReference>
<name>A0A9D2B5J2_9GAMM</name>
<evidence type="ECO:0000256" key="4">
    <source>
        <dbReference type="ARBA" id="ARBA00022481"/>
    </source>
</evidence>
<dbReference type="PROSITE" id="PS00409">
    <property type="entry name" value="PROKAR_NTER_METHYL"/>
    <property type="match status" value="1"/>
</dbReference>
<keyword evidence="5" id="KW-0997">Cell inner membrane</keyword>
<gene>
    <name evidence="13" type="ORF">H9854_03490</name>
</gene>
<evidence type="ECO:0000256" key="3">
    <source>
        <dbReference type="ARBA" id="ARBA00022475"/>
    </source>
</evidence>
<keyword evidence="8 11" id="KW-0472">Membrane</keyword>
<sequence>MHAKRAFTPCHFIPPCHSIAQRGFTLIELLMAISVAIVMLGWAIPGYQDLRARQEVLAETHRLRVALSLGRNTAITRRSDVIVCPSPDRQHCDTDDWSAPLAIVLGPLAGNGFTEEALLRVIERGHGTRTSFRQDGKPVRYNPLGRPTLHNGTFHICGRHSRGVELVLSNFGRLRSGDNANC</sequence>
<reference evidence="13" key="1">
    <citation type="journal article" date="2021" name="PeerJ">
        <title>Extensive microbial diversity within the chicken gut microbiome revealed by metagenomics and culture.</title>
        <authorList>
            <person name="Gilroy R."/>
            <person name="Ravi A."/>
            <person name="Getino M."/>
            <person name="Pursley I."/>
            <person name="Horton D.L."/>
            <person name="Alikhan N.F."/>
            <person name="Baker D."/>
            <person name="Gharbi K."/>
            <person name="Hall N."/>
            <person name="Watson M."/>
            <person name="Adriaenssens E.M."/>
            <person name="Foster-Nyarko E."/>
            <person name="Jarju S."/>
            <person name="Secka A."/>
            <person name="Antonio M."/>
            <person name="Oren A."/>
            <person name="Chaudhuri R.R."/>
            <person name="La Ragione R."/>
            <person name="Hildebrand F."/>
            <person name="Pallen M.J."/>
        </authorList>
    </citation>
    <scope>NUCLEOTIDE SEQUENCE</scope>
    <source>
        <strain evidence="13">1193</strain>
    </source>
</reference>
<keyword evidence="7 11" id="KW-1133">Transmembrane helix</keyword>
<keyword evidence="6 11" id="KW-0812">Transmembrane</keyword>
<dbReference type="Pfam" id="PF07963">
    <property type="entry name" value="N_methyl"/>
    <property type="match status" value="1"/>
</dbReference>
<evidence type="ECO:0000256" key="11">
    <source>
        <dbReference type="SAM" id="Phobius"/>
    </source>
</evidence>
<organism evidence="13 14">
    <name type="scientific">Candidatus Halomonas stercoripullorum</name>
    <dbReference type="NCBI Taxonomy" id="2838617"/>
    <lineage>
        <taxon>Bacteria</taxon>
        <taxon>Pseudomonadati</taxon>
        <taxon>Pseudomonadota</taxon>
        <taxon>Gammaproteobacteria</taxon>
        <taxon>Oceanospirillales</taxon>
        <taxon>Halomonadaceae</taxon>
        <taxon>Halomonas</taxon>
    </lineage>
</organism>
<keyword evidence="4" id="KW-0488">Methylation</keyword>
<accession>A0A9D2B5J2</accession>
<feature type="transmembrane region" description="Helical" evidence="11">
    <location>
        <begin position="24"/>
        <end position="44"/>
    </location>
</feature>
<dbReference type="GO" id="GO:0015628">
    <property type="term" value="P:protein secretion by the type II secretion system"/>
    <property type="evidence" value="ECO:0007669"/>
    <property type="project" value="InterPro"/>
</dbReference>
<dbReference type="InterPro" id="IPR045584">
    <property type="entry name" value="Pilin-like"/>
</dbReference>
<evidence type="ECO:0000256" key="10">
    <source>
        <dbReference type="ARBA" id="ARBA00030775"/>
    </source>
</evidence>
<feature type="domain" description="General secretion pathway GspH" evidence="12">
    <location>
        <begin position="60"/>
        <end position="170"/>
    </location>
</feature>
<dbReference type="Pfam" id="PF12019">
    <property type="entry name" value="GspH"/>
    <property type="match status" value="1"/>
</dbReference>
<keyword evidence="3" id="KW-1003">Cell membrane</keyword>
<evidence type="ECO:0000259" key="12">
    <source>
        <dbReference type="Pfam" id="PF12019"/>
    </source>
</evidence>
<dbReference type="NCBIfam" id="TIGR02532">
    <property type="entry name" value="IV_pilin_GFxxxE"/>
    <property type="match status" value="1"/>
</dbReference>
<evidence type="ECO:0000256" key="9">
    <source>
        <dbReference type="ARBA" id="ARBA00025772"/>
    </source>
</evidence>
<dbReference type="InterPro" id="IPR012902">
    <property type="entry name" value="N_methyl_site"/>
</dbReference>
<dbReference type="Proteomes" id="UP000824248">
    <property type="component" value="Unassembled WGS sequence"/>
</dbReference>
<evidence type="ECO:0000313" key="14">
    <source>
        <dbReference type="Proteomes" id="UP000824248"/>
    </source>
</evidence>
<evidence type="ECO:0000256" key="2">
    <source>
        <dbReference type="ARBA" id="ARBA00021549"/>
    </source>
</evidence>
<evidence type="ECO:0000256" key="5">
    <source>
        <dbReference type="ARBA" id="ARBA00022519"/>
    </source>
</evidence>
<dbReference type="Gene3D" id="3.55.40.10">
    <property type="entry name" value="minor pseudopilin epsh domain"/>
    <property type="match status" value="1"/>
</dbReference>